<dbReference type="AlphaFoldDB" id="A0A0L0USM1"/>
<organism evidence="1 2">
    <name type="scientific">Puccinia striiformis f. sp. tritici PST-78</name>
    <dbReference type="NCBI Taxonomy" id="1165861"/>
    <lineage>
        <taxon>Eukaryota</taxon>
        <taxon>Fungi</taxon>
        <taxon>Dikarya</taxon>
        <taxon>Basidiomycota</taxon>
        <taxon>Pucciniomycotina</taxon>
        <taxon>Pucciniomycetes</taxon>
        <taxon>Pucciniales</taxon>
        <taxon>Pucciniaceae</taxon>
        <taxon>Puccinia</taxon>
    </lineage>
</organism>
<sequence length="214" mass="23948">MMTNSPQTAYFSFPTYESHFVNEIKAEEPTPVTPTPFHTALEPLIDVSTEAHSIIQHASPREAQIELNFLLARANLVLTFNTSASLGPCSQSSSCASSIMSSRPPSLIDSIKSCINLDHLDIPYSALTIHGTQMNSSQLICWSIGSHRKIIVGLLARIVRLFAYWKTSRILVLEHHRENFIARSKLLSRLFRFIGPKSNIRQNFVALGQLKLKT</sequence>
<protein>
    <submittedName>
        <fullName evidence="1">Uncharacterized protein</fullName>
    </submittedName>
</protein>
<evidence type="ECO:0000313" key="1">
    <source>
        <dbReference type="EMBL" id="KNE89754.1"/>
    </source>
</evidence>
<comment type="caution">
    <text evidence="1">The sequence shown here is derived from an EMBL/GenBank/DDBJ whole genome shotgun (WGS) entry which is preliminary data.</text>
</comment>
<evidence type="ECO:0000313" key="2">
    <source>
        <dbReference type="Proteomes" id="UP000054564"/>
    </source>
</evidence>
<dbReference type="Proteomes" id="UP000054564">
    <property type="component" value="Unassembled WGS sequence"/>
</dbReference>
<keyword evidence="2" id="KW-1185">Reference proteome</keyword>
<reference evidence="2" key="1">
    <citation type="submission" date="2014-03" db="EMBL/GenBank/DDBJ databases">
        <title>The Genome Sequence of Puccinia striiformis f. sp. tritici PST-78.</title>
        <authorList>
            <consortium name="The Broad Institute Genome Sequencing Platform"/>
            <person name="Cuomo C."/>
            <person name="Hulbert S."/>
            <person name="Chen X."/>
            <person name="Walker B."/>
            <person name="Young S.K."/>
            <person name="Zeng Q."/>
            <person name="Gargeya S."/>
            <person name="Fitzgerald M."/>
            <person name="Haas B."/>
            <person name="Abouelleil A."/>
            <person name="Alvarado L."/>
            <person name="Arachchi H.M."/>
            <person name="Berlin A.M."/>
            <person name="Chapman S.B."/>
            <person name="Goldberg J."/>
            <person name="Griggs A."/>
            <person name="Gujja S."/>
            <person name="Hansen M."/>
            <person name="Howarth C."/>
            <person name="Imamovic A."/>
            <person name="Larimer J."/>
            <person name="McCowan C."/>
            <person name="Montmayeur A."/>
            <person name="Murphy C."/>
            <person name="Neiman D."/>
            <person name="Pearson M."/>
            <person name="Priest M."/>
            <person name="Roberts A."/>
            <person name="Saif S."/>
            <person name="Shea T."/>
            <person name="Sisk P."/>
            <person name="Sykes S."/>
            <person name="Wortman J."/>
            <person name="Nusbaum C."/>
            <person name="Birren B."/>
        </authorList>
    </citation>
    <scope>NUCLEOTIDE SEQUENCE [LARGE SCALE GENOMIC DNA]</scope>
    <source>
        <strain evidence="2">race PST-78</strain>
    </source>
</reference>
<gene>
    <name evidence="1" type="ORF">PSTG_16787</name>
</gene>
<dbReference type="EMBL" id="AJIL01000300">
    <property type="protein sequence ID" value="KNE89754.1"/>
    <property type="molecule type" value="Genomic_DNA"/>
</dbReference>
<name>A0A0L0USM1_9BASI</name>
<accession>A0A0L0USM1</accession>
<proteinExistence type="predicted"/>
<dbReference type="OrthoDB" id="2503842at2759"/>